<protein>
    <submittedName>
        <fullName evidence="2">Alpha/beta hydrolase</fullName>
    </submittedName>
</protein>
<gene>
    <name evidence="2" type="ORF">E4V82_09735</name>
</gene>
<comment type="caution">
    <text evidence="2">The sequence shown here is derived from an EMBL/GenBank/DDBJ whole genome shotgun (WGS) entry which is preliminary data.</text>
</comment>
<dbReference type="AlphaFoldDB" id="A0A5N7IN55"/>
<dbReference type="EMBL" id="SPSF01000026">
    <property type="protein sequence ID" value="MPQ62388.1"/>
    <property type="molecule type" value="Genomic_DNA"/>
</dbReference>
<evidence type="ECO:0000313" key="3">
    <source>
        <dbReference type="Proteomes" id="UP000342249"/>
    </source>
</evidence>
<name>A0A5N7IN55_9CLOT</name>
<dbReference type="Pfam" id="PF00326">
    <property type="entry name" value="Peptidase_S9"/>
    <property type="match status" value="1"/>
</dbReference>
<organism evidence="2 3">
    <name type="scientific">Clostridium estertheticum</name>
    <dbReference type="NCBI Taxonomy" id="238834"/>
    <lineage>
        <taxon>Bacteria</taxon>
        <taxon>Bacillati</taxon>
        <taxon>Bacillota</taxon>
        <taxon>Clostridia</taxon>
        <taxon>Eubacteriales</taxon>
        <taxon>Clostridiaceae</taxon>
        <taxon>Clostridium</taxon>
    </lineage>
</organism>
<dbReference type="Proteomes" id="UP000342249">
    <property type="component" value="Unassembled WGS sequence"/>
</dbReference>
<feature type="domain" description="Peptidase S9 prolyl oligopeptidase catalytic" evidence="1">
    <location>
        <begin position="3"/>
        <end position="165"/>
    </location>
</feature>
<proteinExistence type="predicted"/>
<evidence type="ECO:0000313" key="2">
    <source>
        <dbReference type="EMBL" id="MPQ62388.1"/>
    </source>
</evidence>
<dbReference type="GO" id="GO:0008236">
    <property type="term" value="F:serine-type peptidase activity"/>
    <property type="evidence" value="ECO:0007669"/>
    <property type="project" value="InterPro"/>
</dbReference>
<accession>A0A5N7IN55</accession>
<reference evidence="2 3" key="1">
    <citation type="journal article" date="2019" name="Lett. Appl. Microbiol.">
        <title>A case of 'blown pack' spoilage of vacuum-packaged pork likely associated with Clostridium estertheticum in Canada.</title>
        <authorList>
            <person name="Zhang P."/>
            <person name="Ward P."/>
            <person name="McMullen L.M."/>
            <person name="Yang X."/>
        </authorList>
    </citation>
    <scope>NUCLEOTIDE SEQUENCE [LARGE SCALE GENOMIC DNA]</scope>
    <source>
        <strain evidence="2 3">MA19</strain>
    </source>
</reference>
<dbReference type="Gene3D" id="3.40.50.1820">
    <property type="entry name" value="alpha/beta hydrolase"/>
    <property type="match status" value="1"/>
</dbReference>
<dbReference type="InterPro" id="IPR001375">
    <property type="entry name" value="Peptidase_S9_cat"/>
</dbReference>
<dbReference type="RefSeq" id="WP_162523153.1">
    <property type="nucleotide sequence ID" value="NZ_SPSE01000027.1"/>
</dbReference>
<dbReference type="GO" id="GO:0006508">
    <property type="term" value="P:proteolysis"/>
    <property type="evidence" value="ECO:0007669"/>
    <property type="project" value="InterPro"/>
</dbReference>
<dbReference type="SUPFAM" id="SSF53474">
    <property type="entry name" value="alpha/beta-Hydrolases"/>
    <property type="match status" value="1"/>
</dbReference>
<evidence type="ECO:0000259" key="1">
    <source>
        <dbReference type="Pfam" id="PF00326"/>
    </source>
</evidence>
<dbReference type="InterPro" id="IPR029058">
    <property type="entry name" value="AB_hydrolase_fold"/>
</dbReference>
<sequence>MLNYVRTLNFVDNDRIGIVGLSMGGAIASMLAGERKSDIETLCLWAPTGNMGEIILDKHYIGANFEKFRQNGYFDVEGLLVGTKFMDNVKNIKIYEKASEYDKKSLIIHGDKDDVVSLSASQKYIDFWGDSSLLKVISGANHTFDKREWEEQVIDNTIEFIEKQL</sequence>
<keyword evidence="2" id="KW-0378">Hydrolase</keyword>